<gene>
    <name evidence="4" type="primary">OLIG1</name>
</gene>
<dbReference type="CDD" id="cd18942">
    <property type="entry name" value="bHLH_TS_OLIG1"/>
    <property type="match status" value="1"/>
</dbReference>
<evidence type="ECO:0000256" key="2">
    <source>
        <dbReference type="ARBA" id="ARBA00023163"/>
    </source>
</evidence>
<dbReference type="GO" id="GO:0070888">
    <property type="term" value="F:E-box binding"/>
    <property type="evidence" value="ECO:0007669"/>
    <property type="project" value="TreeGrafter"/>
</dbReference>
<organism evidence="4 5">
    <name type="scientific">Naja naja</name>
    <name type="common">Indian cobra</name>
    <dbReference type="NCBI Taxonomy" id="35670"/>
    <lineage>
        <taxon>Eukaryota</taxon>
        <taxon>Metazoa</taxon>
        <taxon>Chordata</taxon>
        <taxon>Craniata</taxon>
        <taxon>Vertebrata</taxon>
        <taxon>Euteleostomi</taxon>
        <taxon>Lepidosauria</taxon>
        <taxon>Squamata</taxon>
        <taxon>Bifurcata</taxon>
        <taxon>Unidentata</taxon>
        <taxon>Episquamata</taxon>
        <taxon>Toxicofera</taxon>
        <taxon>Serpentes</taxon>
        <taxon>Colubroidea</taxon>
        <taxon>Elapidae</taxon>
        <taxon>Elapinae</taxon>
        <taxon>Naja</taxon>
    </lineage>
</organism>
<dbReference type="PANTHER" id="PTHR19290">
    <property type="entry name" value="BASIC HELIX-LOOP-HELIX PROTEIN NEUROGENIN-RELATED"/>
    <property type="match status" value="1"/>
</dbReference>
<dbReference type="OrthoDB" id="10011855at2759"/>
<dbReference type="GO" id="GO:0005634">
    <property type="term" value="C:nucleus"/>
    <property type="evidence" value="ECO:0007669"/>
    <property type="project" value="TreeGrafter"/>
</dbReference>
<name>A0A8C6X6W8_NAJNA</name>
<evidence type="ECO:0000259" key="3">
    <source>
        <dbReference type="PROSITE" id="PS50888"/>
    </source>
</evidence>
<evidence type="ECO:0000256" key="1">
    <source>
        <dbReference type="ARBA" id="ARBA00023015"/>
    </source>
</evidence>
<dbReference type="PANTHER" id="PTHR19290:SF7">
    <property type="entry name" value="OLIGODENDROCYTE TRANSCRIPTION FACTOR 1"/>
    <property type="match status" value="1"/>
</dbReference>
<reference evidence="4" key="1">
    <citation type="submission" date="2025-08" db="UniProtKB">
        <authorList>
            <consortium name="Ensembl"/>
        </authorList>
    </citation>
    <scope>IDENTIFICATION</scope>
</reference>
<dbReference type="GO" id="GO:0000981">
    <property type="term" value="F:DNA-binding transcription factor activity, RNA polymerase II-specific"/>
    <property type="evidence" value="ECO:0007669"/>
    <property type="project" value="TreeGrafter"/>
</dbReference>
<dbReference type="InterPro" id="IPR050359">
    <property type="entry name" value="bHLH_transcription_factors"/>
</dbReference>
<dbReference type="GO" id="GO:0014003">
    <property type="term" value="P:oligodendrocyte development"/>
    <property type="evidence" value="ECO:0007669"/>
    <property type="project" value="Ensembl"/>
</dbReference>
<dbReference type="InterPro" id="IPR036638">
    <property type="entry name" value="HLH_DNA-bd_sf"/>
</dbReference>
<dbReference type="Pfam" id="PF00010">
    <property type="entry name" value="HLH"/>
    <property type="match status" value="1"/>
</dbReference>
<dbReference type="SUPFAM" id="SSF47459">
    <property type="entry name" value="HLH, helix-loop-helix DNA-binding domain"/>
    <property type="match status" value="1"/>
</dbReference>
<sequence length="268" mass="29021">INSLSNNEKTQVRGDSKLKNWSTRLHNKALVHCNVFPEHLVAANESLVSSRSALPLAAESRPEFAAAAEQLQARSGTATGRAAGSKSEQQLLRRKINSRERKRMQDLNLAMDALREVILPYSTAHCQSSPGRKLSKIATLLLARNYILLLGSSLQELRRIIGEISGSSGPRLLLAGLPLFAAAAAPGPVLLTPGTVSHHHLHHHHHHPDRLRPANKYLSAALEEEQQQQCGQGHVPDGATLCSCPACKFPHLLPSAFGVAAVQAQFSK</sequence>
<dbReference type="GO" id="GO:0061564">
    <property type="term" value="P:axon development"/>
    <property type="evidence" value="ECO:0007669"/>
    <property type="project" value="TreeGrafter"/>
</dbReference>
<evidence type="ECO:0000313" key="5">
    <source>
        <dbReference type="Proteomes" id="UP000694559"/>
    </source>
</evidence>
<keyword evidence="2" id="KW-0804">Transcription</keyword>
<accession>A0A8C6X6W8</accession>
<dbReference type="GO" id="GO:0045944">
    <property type="term" value="P:positive regulation of transcription by RNA polymerase II"/>
    <property type="evidence" value="ECO:0007669"/>
    <property type="project" value="TreeGrafter"/>
</dbReference>
<protein>
    <submittedName>
        <fullName evidence="4">Oligodendrocyte transcription factor 1</fullName>
    </submittedName>
</protein>
<dbReference type="Proteomes" id="UP000694559">
    <property type="component" value="Unplaced"/>
</dbReference>
<dbReference type="PROSITE" id="PS50888">
    <property type="entry name" value="BHLH"/>
    <property type="match status" value="1"/>
</dbReference>
<dbReference type="InterPro" id="IPR011598">
    <property type="entry name" value="bHLH_dom"/>
</dbReference>
<feature type="domain" description="BHLH" evidence="3">
    <location>
        <begin position="91"/>
        <end position="150"/>
    </location>
</feature>
<dbReference type="Ensembl" id="ENSNNAT00000010317.1">
    <property type="protein sequence ID" value="ENSNNAP00000009847.1"/>
    <property type="gene ID" value="ENSNNAG00000006561.1"/>
</dbReference>
<dbReference type="Gene3D" id="4.10.280.10">
    <property type="entry name" value="Helix-loop-helix DNA-binding domain"/>
    <property type="match status" value="1"/>
</dbReference>
<dbReference type="InterPro" id="IPR032657">
    <property type="entry name" value="Olig1_bHLH"/>
</dbReference>
<proteinExistence type="predicted"/>
<dbReference type="SMART" id="SM00353">
    <property type="entry name" value="HLH"/>
    <property type="match status" value="1"/>
</dbReference>
<evidence type="ECO:0000313" key="4">
    <source>
        <dbReference type="Ensembl" id="ENSNNAP00000009847.1"/>
    </source>
</evidence>
<keyword evidence="5" id="KW-1185">Reference proteome</keyword>
<reference evidence="4" key="2">
    <citation type="submission" date="2025-09" db="UniProtKB">
        <authorList>
            <consortium name="Ensembl"/>
        </authorList>
    </citation>
    <scope>IDENTIFICATION</scope>
</reference>
<dbReference type="GO" id="GO:0007423">
    <property type="term" value="P:sensory organ development"/>
    <property type="evidence" value="ECO:0007669"/>
    <property type="project" value="TreeGrafter"/>
</dbReference>
<keyword evidence="1" id="KW-0805">Transcription regulation</keyword>
<dbReference type="GO" id="GO:0046983">
    <property type="term" value="F:protein dimerization activity"/>
    <property type="evidence" value="ECO:0007669"/>
    <property type="project" value="InterPro"/>
</dbReference>
<dbReference type="GO" id="GO:0048663">
    <property type="term" value="P:neuron fate commitment"/>
    <property type="evidence" value="ECO:0007669"/>
    <property type="project" value="Ensembl"/>
</dbReference>
<dbReference type="AlphaFoldDB" id="A0A8C6X6W8"/>
<dbReference type="GeneTree" id="ENSGT00940000162722"/>